<feature type="domain" description="N-acetyltransferase" evidence="1">
    <location>
        <begin position="93"/>
        <end position="180"/>
    </location>
</feature>
<dbReference type="Pfam" id="PF00583">
    <property type="entry name" value="Acetyltransf_1"/>
    <property type="match status" value="1"/>
</dbReference>
<sequence>MALPIEPQTWTKDAFLVSTDKTLLSVSAINAAFDQDFVYWTKRHPEKILTQVIEGSFCFGVYTPKPNHTGQNGEGNGVPSDGPTNAKPNVDQIGFARLITDNITFAYLTDLYILPEYQGHGLGGWLVDCVDEVLRPLPHLRWVMLRTSAEKSKQSYEKRLGMIETTHGLTTCFLPPRAIASSPSECPLSGLNRQDYRLSDEPVPLGSFREKWSKPSGLQSSHESGVRRQTLIINQFPRCAKRPAGAASYQIGPSGLLSLEASTRSTRLSRR</sequence>
<reference evidence="2 3" key="1">
    <citation type="journal article" date="2016" name="Genome Biol. Evol.">
        <title>Draft genome sequence of an aflatoxigenic Aspergillus species, A. bombycis.</title>
        <authorList>
            <person name="Moore G.G."/>
            <person name="Mack B.M."/>
            <person name="Beltz S.B."/>
            <person name="Gilbert M.K."/>
        </authorList>
    </citation>
    <scope>NUCLEOTIDE SEQUENCE [LARGE SCALE GENOMIC DNA]</scope>
    <source>
        <strain evidence="3">NRRL 26010</strain>
    </source>
</reference>
<dbReference type="OrthoDB" id="10039976at2759"/>
<dbReference type="InterPro" id="IPR053144">
    <property type="entry name" value="Acetyltransferase_Butenolide"/>
</dbReference>
<dbReference type="CDD" id="cd04301">
    <property type="entry name" value="NAT_SF"/>
    <property type="match status" value="1"/>
</dbReference>
<dbReference type="RefSeq" id="XP_022384798.1">
    <property type="nucleotide sequence ID" value="XM_022537554.1"/>
</dbReference>
<keyword evidence="3" id="KW-1185">Reference proteome</keyword>
<dbReference type="STRING" id="109264.A0A1F7ZNS4"/>
<dbReference type="EMBL" id="LYCR01000121">
    <property type="protein sequence ID" value="OGM41081.1"/>
    <property type="molecule type" value="Genomic_DNA"/>
</dbReference>
<organism evidence="2 3">
    <name type="scientific">Aspergillus bombycis</name>
    <dbReference type="NCBI Taxonomy" id="109264"/>
    <lineage>
        <taxon>Eukaryota</taxon>
        <taxon>Fungi</taxon>
        <taxon>Dikarya</taxon>
        <taxon>Ascomycota</taxon>
        <taxon>Pezizomycotina</taxon>
        <taxon>Eurotiomycetes</taxon>
        <taxon>Eurotiomycetidae</taxon>
        <taxon>Eurotiales</taxon>
        <taxon>Aspergillaceae</taxon>
        <taxon>Aspergillus</taxon>
    </lineage>
</organism>
<evidence type="ECO:0000313" key="2">
    <source>
        <dbReference type="EMBL" id="OGM41081.1"/>
    </source>
</evidence>
<keyword evidence="2" id="KW-0808">Transferase</keyword>
<dbReference type="PANTHER" id="PTHR43233">
    <property type="entry name" value="FAMILY N-ACETYLTRANSFERASE, PUTATIVE (AFU_ORTHOLOGUE AFUA_6G03350)-RELATED"/>
    <property type="match status" value="1"/>
</dbReference>
<proteinExistence type="predicted"/>
<dbReference type="PROSITE" id="PS51186">
    <property type="entry name" value="GNAT"/>
    <property type="match status" value="1"/>
</dbReference>
<accession>A0A1F7ZNS4</accession>
<protein>
    <submittedName>
        <fullName evidence="2">GNAT family N-acetyltransferase</fullName>
    </submittedName>
</protein>
<dbReference type="InterPro" id="IPR000182">
    <property type="entry name" value="GNAT_dom"/>
</dbReference>
<dbReference type="InterPro" id="IPR016181">
    <property type="entry name" value="Acyl_CoA_acyltransferase"/>
</dbReference>
<evidence type="ECO:0000313" key="3">
    <source>
        <dbReference type="Proteomes" id="UP000179179"/>
    </source>
</evidence>
<gene>
    <name evidence="2" type="ORF">ABOM_010426</name>
</gene>
<comment type="caution">
    <text evidence="2">The sequence shown here is derived from an EMBL/GenBank/DDBJ whole genome shotgun (WGS) entry which is preliminary data.</text>
</comment>
<dbReference type="GeneID" id="34453816"/>
<dbReference type="AlphaFoldDB" id="A0A1F7ZNS4"/>
<dbReference type="GO" id="GO:0016747">
    <property type="term" value="F:acyltransferase activity, transferring groups other than amino-acyl groups"/>
    <property type="evidence" value="ECO:0007669"/>
    <property type="project" value="InterPro"/>
</dbReference>
<dbReference type="Proteomes" id="UP000179179">
    <property type="component" value="Unassembled WGS sequence"/>
</dbReference>
<name>A0A1F7ZNS4_9EURO</name>
<dbReference type="Gene3D" id="3.40.630.30">
    <property type="match status" value="1"/>
</dbReference>
<dbReference type="PANTHER" id="PTHR43233:SF1">
    <property type="entry name" value="FAMILY N-ACETYLTRANSFERASE, PUTATIVE (AFU_ORTHOLOGUE AFUA_6G03350)-RELATED"/>
    <property type="match status" value="1"/>
</dbReference>
<dbReference type="SUPFAM" id="SSF55729">
    <property type="entry name" value="Acyl-CoA N-acyltransferases (Nat)"/>
    <property type="match status" value="1"/>
</dbReference>
<evidence type="ECO:0000259" key="1">
    <source>
        <dbReference type="PROSITE" id="PS51186"/>
    </source>
</evidence>